<evidence type="ECO:0000256" key="3">
    <source>
        <dbReference type="ARBA" id="ARBA00023002"/>
    </source>
</evidence>
<dbReference type="Pfam" id="PF14226">
    <property type="entry name" value="DIOX_N"/>
    <property type="match status" value="1"/>
</dbReference>
<protein>
    <recommendedName>
        <fullName evidence="6">Fe2OG dioxygenase domain-containing protein</fullName>
    </recommendedName>
</protein>
<dbReference type="InterPro" id="IPR044861">
    <property type="entry name" value="IPNS-like_FE2OG_OXY"/>
</dbReference>
<evidence type="ECO:0000313" key="7">
    <source>
        <dbReference type="EMBL" id="KAJ9182255.1"/>
    </source>
</evidence>
<comment type="caution">
    <text evidence="7">The sequence shown here is derived from an EMBL/GenBank/DDBJ whole genome shotgun (WGS) entry which is preliminary data.</text>
</comment>
<organism evidence="7 8">
    <name type="scientific">Hevea brasiliensis</name>
    <name type="common">Para rubber tree</name>
    <name type="synonym">Siphonia brasiliensis</name>
    <dbReference type="NCBI Taxonomy" id="3981"/>
    <lineage>
        <taxon>Eukaryota</taxon>
        <taxon>Viridiplantae</taxon>
        <taxon>Streptophyta</taxon>
        <taxon>Embryophyta</taxon>
        <taxon>Tracheophyta</taxon>
        <taxon>Spermatophyta</taxon>
        <taxon>Magnoliopsida</taxon>
        <taxon>eudicotyledons</taxon>
        <taxon>Gunneridae</taxon>
        <taxon>Pentapetalae</taxon>
        <taxon>rosids</taxon>
        <taxon>fabids</taxon>
        <taxon>Malpighiales</taxon>
        <taxon>Euphorbiaceae</taxon>
        <taxon>Crotonoideae</taxon>
        <taxon>Micrandreae</taxon>
        <taxon>Hevea</taxon>
    </lineage>
</organism>
<evidence type="ECO:0000256" key="5">
    <source>
        <dbReference type="RuleBase" id="RU003682"/>
    </source>
</evidence>
<dbReference type="Proteomes" id="UP001174677">
    <property type="component" value="Chromosome 4"/>
</dbReference>
<accession>A0ABQ9MSB7</accession>
<dbReference type="InterPro" id="IPR026992">
    <property type="entry name" value="DIOX_N"/>
</dbReference>
<sequence length="370" mass="41498">MEGQILAGKKRESEWESELKTFDDTKAGVKGLVDAGVTKIPRIFIHQDLFAKPDDTSGSDEPNFSIPVIDLQGCDMDPSLQADIITQLRIACEKWGFFQLVNHGIPMSILEEIINGIRRFHYQGVNEKKQFYSRDYTRKVLYNSNFDLYQAPAASWRDTLTCVLAPNPPNSEELPSICRDIIIDYTSRIMGIGVTLFQLLAESLGLKPNHLIDTGCAEGLYLLGHCYPACPEPELTMGCTKHADSSFLTLLLQDQIGGLQVLHKNRWVDVASIPGALVVNAGDLLQLISNRKFISIEHRVVAKNVGPRISVSCFFRQHLWPESSRVYGPIKELLSEENPPVYLETTVKDLIQLKHLKGNDGVSRLEHLKL</sequence>
<dbReference type="PANTHER" id="PTHR10209:SF864">
    <property type="entry name" value="FE2OG DIOXYGENASE DOMAIN-CONTAINING PROTEIN"/>
    <property type="match status" value="1"/>
</dbReference>
<name>A0ABQ9MSB7_HEVBR</name>
<evidence type="ECO:0000256" key="2">
    <source>
        <dbReference type="ARBA" id="ARBA00022723"/>
    </source>
</evidence>
<dbReference type="InterPro" id="IPR005123">
    <property type="entry name" value="Oxoglu/Fe-dep_dioxygenase_dom"/>
</dbReference>
<dbReference type="Gene3D" id="2.60.120.330">
    <property type="entry name" value="B-lactam Antibiotic, Isopenicillin N Synthase, Chain"/>
    <property type="match status" value="1"/>
</dbReference>
<dbReference type="SUPFAM" id="SSF51197">
    <property type="entry name" value="Clavaminate synthase-like"/>
    <property type="match status" value="1"/>
</dbReference>
<feature type="domain" description="Fe2OG dioxygenase" evidence="6">
    <location>
        <begin position="218"/>
        <end position="319"/>
    </location>
</feature>
<comment type="similarity">
    <text evidence="1 5">Belongs to the iron/ascorbate-dependent oxidoreductase family.</text>
</comment>
<reference evidence="7" key="1">
    <citation type="journal article" date="2023" name="Plant Biotechnol. J.">
        <title>Chromosome-level wild Hevea brasiliensis genome provides new tools for genomic-assisted breeding and valuable loci to elevate rubber yield.</title>
        <authorList>
            <person name="Cheng H."/>
            <person name="Song X."/>
            <person name="Hu Y."/>
            <person name="Wu T."/>
            <person name="Yang Q."/>
            <person name="An Z."/>
            <person name="Feng S."/>
            <person name="Deng Z."/>
            <person name="Wu W."/>
            <person name="Zeng X."/>
            <person name="Tu M."/>
            <person name="Wang X."/>
            <person name="Huang H."/>
        </authorList>
    </citation>
    <scope>NUCLEOTIDE SEQUENCE</scope>
    <source>
        <strain evidence="7">MT/VB/25A 57/8</strain>
    </source>
</reference>
<keyword evidence="2 5" id="KW-0479">Metal-binding</keyword>
<dbReference type="PANTHER" id="PTHR10209">
    <property type="entry name" value="OXIDOREDUCTASE, 2OG-FE II OXYGENASE FAMILY PROTEIN"/>
    <property type="match status" value="1"/>
</dbReference>
<keyword evidence="8" id="KW-1185">Reference proteome</keyword>
<evidence type="ECO:0000259" key="6">
    <source>
        <dbReference type="PROSITE" id="PS51471"/>
    </source>
</evidence>
<evidence type="ECO:0000313" key="8">
    <source>
        <dbReference type="Proteomes" id="UP001174677"/>
    </source>
</evidence>
<keyword evidence="3 5" id="KW-0560">Oxidoreductase</keyword>
<dbReference type="Pfam" id="PF03171">
    <property type="entry name" value="2OG-FeII_Oxy"/>
    <property type="match status" value="1"/>
</dbReference>
<evidence type="ECO:0000256" key="1">
    <source>
        <dbReference type="ARBA" id="ARBA00008056"/>
    </source>
</evidence>
<gene>
    <name evidence="7" type="ORF">P3X46_006270</name>
</gene>
<keyword evidence="4 5" id="KW-0408">Iron</keyword>
<proteinExistence type="inferred from homology"/>
<dbReference type="PROSITE" id="PS51471">
    <property type="entry name" value="FE2OG_OXY"/>
    <property type="match status" value="1"/>
</dbReference>
<dbReference type="InterPro" id="IPR027443">
    <property type="entry name" value="IPNS-like_sf"/>
</dbReference>
<dbReference type="EMBL" id="JARPOI010000004">
    <property type="protein sequence ID" value="KAJ9182255.1"/>
    <property type="molecule type" value="Genomic_DNA"/>
</dbReference>
<evidence type="ECO:0000256" key="4">
    <source>
        <dbReference type="ARBA" id="ARBA00023004"/>
    </source>
</evidence>